<gene>
    <name evidence="2" type="ORF">DPM19_26225</name>
</gene>
<dbReference type="SUPFAM" id="SSF52200">
    <property type="entry name" value="Toll/Interleukin receptor TIR domain"/>
    <property type="match status" value="1"/>
</dbReference>
<reference evidence="2 3" key="1">
    <citation type="submission" date="2018-06" db="EMBL/GenBank/DDBJ databases">
        <title>Actinomadura craniellae sp. nov. isolated from marine sponge Craniella sp.</title>
        <authorList>
            <person name="Li L."/>
            <person name="Xu Q.H."/>
            <person name="Lin H.W."/>
            <person name="Lu Y.H."/>
        </authorList>
    </citation>
    <scope>NUCLEOTIDE SEQUENCE [LARGE SCALE GENOMIC DNA]</scope>
    <source>
        <strain evidence="2 3">LHW63021</strain>
    </source>
</reference>
<dbReference type="OrthoDB" id="3483208at2"/>
<sequence length="132" mass="14513">MSSGYEVFVSYAPEDDCWVQTFVRRLRDEGLRVAYDRLVGGPDDPVRHSLEQTILATAASIVVCSRASAASPWVHEEYGVLMRRAAEDGRAFVPVGIEDIAPPGFLTGTPLLDFGIDDYDALINLLVSALRR</sequence>
<dbReference type="InterPro" id="IPR035897">
    <property type="entry name" value="Toll_tir_struct_dom_sf"/>
</dbReference>
<feature type="domain" description="TIR" evidence="1">
    <location>
        <begin position="3"/>
        <end position="132"/>
    </location>
</feature>
<evidence type="ECO:0000313" key="2">
    <source>
        <dbReference type="EMBL" id="RAY12220.1"/>
    </source>
</evidence>
<evidence type="ECO:0000313" key="3">
    <source>
        <dbReference type="Proteomes" id="UP000251891"/>
    </source>
</evidence>
<protein>
    <recommendedName>
        <fullName evidence="1">TIR domain-containing protein</fullName>
    </recommendedName>
</protein>
<dbReference type="RefSeq" id="WP_111870710.1">
    <property type="nucleotide sequence ID" value="NZ_QLYX01000014.1"/>
</dbReference>
<dbReference type="Pfam" id="PF13676">
    <property type="entry name" value="TIR_2"/>
    <property type="match status" value="1"/>
</dbReference>
<dbReference type="AlphaFoldDB" id="A0A365GZG6"/>
<proteinExistence type="predicted"/>
<dbReference type="Proteomes" id="UP000251891">
    <property type="component" value="Unassembled WGS sequence"/>
</dbReference>
<dbReference type="InterPro" id="IPR000157">
    <property type="entry name" value="TIR_dom"/>
</dbReference>
<comment type="caution">
    <text evidence="2">The sequence shown here is derived from an EMBL/GenBank/DDBJ whole genome shotgun (WGS) entry which is preliminary data.</text>
</comment>
<dbReference type="Gene3D" id="3.40.50.10140">
    <property type="entry name" value="Toll/interleukin-1 receptor homology (TIR) domain"/>
    <property type="match status" value="1"/>
</dbReference>
<dbReference type="SMART" id="SM00255">
    <property type="entry name" value="TIR"/>
    <property type="match status" value="1"/>
</dbReference>
<organism evidence="2 3">
    <name type="scientific">Actinomadura craniellae</name>
    <dbReference type="NCBI Taxonomy" id="2231787"/>
    <lineage>
        <taxon>Bacteria</taxon>
        <taxon>Bacillati</taxon>
        <taxon>Actinomycetota</taxon>
        <taxon>Actinomycetes</taxon>
        <taxon>Streptosporangiales</taxon>
        <taxon>Thermomonosporaceae</taxon>
        <taxon>Actinomadura</taxon>
    </lineage>
</organism>
<accession>A0A365GZG6</accession>
<dbReference type="GO" id="GO:0007165">
    <property type="term" value="P:signal transduction"/>
    <property type="evidence" value="ECO:0007669"/>
    <property type="project" value="InterPro"/>
</dbReference>
<name>A0A365GZG6_9ACTN</name>
<keyword evidence="3" id="KW-1185">Reference proteome</keyword>
<dbReference type="PROSITE" id="PS50104">
    <property type="entry name" value="TIR"/>
    <property type="match status" value="1"/>
</dbReference>
<evidence type="ECO:0000259" key="1">
    <source>
        <dbReference type="PROSITE" id="PS50104"/>
    </source>
</evidence>
<dbReference type="EMBL" id="QLYX01000014">
    <property type="protein sequence ID" value="RAY12220.1"/>
    <property type="molecule type" value="Genomic_DNA"/>
</dbReference>